<organism evidence="2 3">
    <name type="scientific">Myxococcus llanfairpwllgwyngyllgogerychwyrndrobwllllantysiliogogogochensis</name>
    <dbReference type="NCBI Taxonomy" id="2590453"/>
    <lineage>
        <taxon>Bacteria</taxon>
        <taxon>Pseudomonadati</taxon>
        <taxon>Myxococcota</taxon>
        <taxon>Myxococcia</taxon>
        <taxon>Myxococcales</taxon>
        <taxon>Cystobacterineae</taxon>
        <taxon>Myxococcaceae</taxon>
        <taxon>Myxococcus</taxon>
    </lineage>
</organism>
<evidence type="ECO:0000313" key="3">
    <source>
        <dbReference type="Proteomes" id="UP000315369"/>
    </source>
</evidence>
<dbReference type="PANTHER" id="PTHR44147">
    <property type="entry name" value="DEHYDROGENASE/REDUCTASE SDR FAMILY MEMBER 1"/>
    <property type="match status" value="1"/>
</dbReference>
<reference evidence="2 3" key="1">
    <citation type="submission" date="2019-06" db="EMBL/GenBank/DDBJ databases">
        <authorList>
            <person name="Livingstone P."/>
            <person name="Whitworth D."/>
        </authorList>
    </citation>
    <scope>NUCLEOTIDE SEQUENCE [LARGE SCALE GENOMIC DNA]</scope>
    <source>
        <strain evidence="2 3">AM401</strain>
    </source>
</reference>
<proteinExistence type="predicted"/>
<dbReference type="InterPro" id="IPR002347">
    <property type="entry name" value="SDR_fam"/>
</dbReference>
<comment type="caution">
    <text evidence="2">The sequence shown here is derived from an EMBL/GenBank/DDBJ whole genome shotgun (WGS) entry which is preliminary data.</text>
</comment>
<gene>
    <name evidence="2" type="ORF">FJV41_28605</name>
</gene>
<sequence>MQGAKQPIAKHLKTLTGRVAVVTGASRGAGRAIALVLAEAGATVYVTGRSASAGQTTEGLPGTVENAAEEVTQRGGKGIAARVDHTNEQDVAAFFERVKRESGRLDLLVNNVWGGYEQYDGPDFDLPFWEQPTEKRWQGMYVAGLRAHFLSSRFAAPLLIGRKADAPPGLIVNTVGWAYGEYLRNLYYDVAKSAIIRMSFGMGLELKKHHVAAVALAPGFMRTERVMAEHAKGPFDLSGTESPEYGGRAVAALAGDPRIMERSGKLFTSGDLAREYGFTDVDGKQPEGFRIPPYGEDEVPQSTGT</sequence>
<dbReference type="Pfam" id="PF00106">
    <property type="entry name" value="adh_short"/>
    <property type="match status" value="1"/>
</dbReference>
<dbReference type="PRINTS" id="PR00081">
    <property type="entry name" value="GDHRDH"/>
</dbReference>
<dbReference type="SUPFAM" id="SSF51735">
    <property type="entry name" value="NAD(P)-binding Rossmann-fold domains"/>
    <property type="match status" value="1"/>
</dbReference>
<dbReference type="AlphaFoldDB" id="A0A540WU50"/>
<dbReference type="RefSeq" id="WP_141645744.1">
    <property type="nucleotide sequence ID" value="NZ_VIFM01000135.1"/>
</dbReference>
<protein>
    <submittedName>
        <fullName evidence="2">SDR family NAD(P)-dependent oxidoreductase</fullName>
    </submittedName>
</protein>
<dbReference type="Gene3D" id="3.40.50.720">
    <property type="entry name" value="NAD(P)-binding Rossmann-like Domain"/>
    <property type="match status" value="1"/>
</dbReference>
<feature type="region of interest" description="Disordered" evidence="1">
    <location>
        <begin position="278"/>
        <end position="305"/>
    </location>
</feature>
<evidence type="ECO:0000313" key="2">
    <source>
        <dbReference type="EMBL" id="TQF12538.1"/>
    </source>
</evidence>
<keyword evidence="3" id="KW-1185">Reference proteome</keyword>
<dbReference type="PANTHER" id="PTHR44147:SF2">
    <property type="entry name" value="DEHYDROGENASE_REDUCTASE SDR FAMILY MEMBER 1"/>
    <property type="match status" value="1"/>
</dbReference>
<dbReference type="EMBL" id="VIFM01000135">
    <property type="protein sequence ID" value="TQF12538.1"/>
    <property type="molecule type" value="Genomic_DNA"/>
</dbReference>
<accession>A0A540WU50</accession>
<dbReference type="InterPro" id="IPR036291">
    <property type="entry name" value="NAD(P)-bd_dom_sf"/>
</dbReference>
<dbReference type="OrthoDB" id="63584at2"/>
<dbReference type="Proteomes" id="UP000315369">
    <property type="component" value="Unassembled WGS sequence"/>
</dbReference>
<name>A0A540WU50_9BACT</name>
<evidence type="ECO:0000256" key="1">
    <source>
        <dbReference type="SAM" id="MobiDB-lite"/>
    </source>
</evidence>